<gene>
    <name evidence="8" type="ORF">N656DRAFT_724248</name>
</gene>
<dbReference type="AlphaFoldDB" id="A0AAN6TLX7"/>
<evidence type="ECO:0000259" key="7">
    <source>
        <dbReference type="PROSITE" id="PS50850"/>
    </source>
</evidence>
<feature type="transmembrane region" description="Helical" evidence="6">
    <location>
        <begin position="121"/>
        <end position="139"/>
    </location>
</feature>
<dbReference type="GO" id="GO:0022857">
    <property type="term" value="F:transmembrane transporter activity"/>
    <property type="evidence" value="ECO:0007669"/>
    <property type="project" value="InterPro"/>
</dbReference>
<dbReference type="PROSITE" id="PS50850">
    <property type="entry name" value="MFS"/>
    <property type="match status" value="1"/>
</dbReference>
<evidence type="ECO:0000256" key="5">
    <source>
        <dbReference type="SAM" id="MobiDB-lite"/>
    </source>
</evidence>
<dbReference type="Gene3D" id="1.20.1720.10">
    <property type="entry name" value="Multidrug resistance protein D"/>
    <property type="match status" value="1"/>
</dbReference>
<feature type="transmembrane region" description="Helical" evidence="6">
    <location>
        <begin position="398"/>
        <end position="420"/>
    </location>
</feature>
<feature type="transmembrane region" description="Helical" evidence="6">
    <location>
        <begin position="460"/>
        <end position="484"/>
    </location>
</feature>
<evidence type="ECO:0000313" key="8">
    <source>
        <dbReference type="EMBL" id="KAK4116666.1"/>
    </source>
</evidence>
<dbReference type="PANTHER" id="PTHR23501">
    <property type="entry name" value="MAJOR FACILITATOR SUPERFAMILY"/>
    <property type="match status" value="1"/>
</dbReference>
<dbReference type="GeneID" id="89936659"/>
<comment type="subcellular location">
    <subcellularLocation>
        <location evidence="1">Membrane</location>
        <topology evidence="1">Multi-pass membrane protein</topology>
    </subcellularLocation>
</comment>
<feature type="region of interest" description="Disordered" evidence="5">
    <location>
        <begin position="1"/>
        <end position="36"/>
    </location>
</feature>
<evidence type="ECO:0000256" key="6">
    <source>
        <dbReference type="SAM" id="Phobius"/>
    </source>
</evidence>
<feature type="transmembrane region" description="Helical" evidence="6">
    <location>
        <begin position="145"/>
        <end position="166"/>
    </location>
</feature>
<evidence type="ECO:0000256" key="1">
    <source>
        <dbReference type="ARBA" id="ARBA00004141"/>
    </source>
</evidence>
<feature type="transmembrane region" description="Helical" evidence="6">
    <location>
        <begin position="52"/>
        <end position="72"/>
    </location>
</feature>
<evidence type="ECO:0000256" key="4">
    <source>
        <dbReference type="ARBA" id="ARBA00023136"/>
    </source>
</evidence>
<evidence type="ECO:0000256" key="3">
    <source>
        <dbReference type="ARBA" id="ARBA00022989"/>
    </source>
</evidence>
<dbReference type="PANTHER" id="PTHR23501:SF43">
    <property type="entry name" value="MULTIDRUG TRANSPORTER, PUTATIVE (AFU_ORTHOLOGUE AFUA_6G03040)-RELATED"/>
    <property type="match status" value="1"/>
</dbReference>
<dbReference type="RefSeq" id="XP_064674236.1">
    <property type="nucleotide sequence ID" value="XM_064812534.1"/>
</dbReference>
<feature type="transmembrane region" description="Helical" evidence="6">
    <location>
        <begin position="371"/>
        <end position="391"/>
    </location>
</feature>
<proteinExistence type="predicted"/>
<name>A0AAN6TLX7_9PEZI</name>
<feature type="transmembrane region" description="Helical" evidence="6">
    <location>
        <begin position="178"/>
        <end position="200"/>
    </location>
</feature>
<keyword evidence="4 6" id="KW-0472">Membrane</keyword>
<dbReference type="Pfam" id="PF07690">
    <property type="entry name" value="MFS_1"/>
    <property type="match status" value="1"/>
</dbReference>
<dbReference type="SUPFAM" id="SSF103473">
    <property type="entry name" value="MFS general substrate transporter"/>
    <property type="match status" value="1"/>
</dbReference>
<feature type="compositionally biased region" description="Basic and acidic residues" evidence="5">
    <location>
        <begin position="24"/>
        <end position="36"/>
    </location>
</feature>
<protein>
    <submittedName>
        <fullName evidence="8">MFS general substrate transporter</fullName>
    </submittedName>
</protein>
<dbReference type="EMBL" id="MU853333">
    <property type="protein sequence ID" value="KAK4116666.1"/>
    <property type="molecule type" value="Genomic_DNA"/>
</dbReference>
<dbReference type="Gene3D" id="1.20.1250.20">
    <property type="entry name" value="MFS general substrate transporter like domains"/>
    <property type="match status" value="1"/>
</dbReference>
<dbReference type="Proteomes" id="UP001302812">
    <property type="component" value="Unassembled WGS sequence"/>
</dbReference>
<feature type="domain" description="Major facilitator superfamily (MFS) profile" evidence="7">
    <location>
        <begin position="55"/>
        <end position="556"/>
    </location>
</feature>
<dbReference type="InterPro" id="IPR011701">
    <property type="entry name" value="MFS"/>
</dbReference>
<feature type="transmembrane region" description="Helical" evidence="6">
    <location>
        <begin position="286"/>
        <end position="309"/>
    </location>
</feature>
<feature type="transmembrane region" description="Helical" evidence="6">
    <location>
        <begin position="330"/>
        <end position="351"/>
    </location>
</feature>
<evidence type="ECO:0000256" key="2">
    <source>
        <dbReference type="ARBA" id="ARBA00022692"/>
    </source>
</evidence>
<feature type="transmembrane region" description="Helical" evidence="6">
    <location>
        <begin position="432"/>
        <end position="453"/>
    </location>
</feature>
<feature type="transmembrane region" description="Helical" evidence="6">
    <location>
        <begin position="206"/>
        <end position="228"/>
    </location>
</feature>
<reference evidence="8" key="1">
    <citation type="journal article" date="2023" name="Mol. Phylogenet. Evol.">
        <title>Genome-scale phylogeny and comparative genomics of the fungal order Sordariales.</title>
        <authorList>
            <person name="Hensen N."/>
            <person name="Bonometti L."/>
            <person name="Westerberg I."/>
            <person name="Brannstrom I.O."/>
            <person name="Guillou S."/>
            <person name="Cros-Aarteil S."/>
            <person name="Calhoun S."/>
            <person name="Haridas S."/>
            <person name="Kuo A."/>
            <person name="Mondo S."/>
            <person name="Pangilinan J."/>
            <person name="Riley R."/>
            <person name="LaButti K."/>
            <person name="Andreopoulos B."/>
            <person name="Lipzen A."/>
            <person name="Chen C."/>
            <person name="Yan M."/>
            <person name="Daum C."/>
            <person name="Ng V."/>
            <person name="Clum A."/>
            <person name="Steindorff A."/>
            <person name="Ohm R.A."/>
            <person name="Martin F."/>
            <person name="Silar P."/>
            <person name="Natvig D.O."/>
            <person name="Lalanne C."/>
            <person name="Gautier V."/>
            <person name="Ament-Velasquez S.L."/>
            <person name="Kruys A."/>
            <person name="Hutchinson M.I."/>
            <person name="Powell A.J."/>
            <person name="Barry K."/>
            <person name="Miller A.N."/>
            <person name="Grigoriev I.V."/>
            <person name="Debuchy R."/>
            <person name="Gladieux P."/>
            <person name="Hiltunen Thoren M."/>
            <person name="Johannesson H."/>
        </authorList>
    </citation>
    <scope>NUCLEOTIDE SEQUENCE</scope>
    <source>
        <strain evidence="8">CBS 508.74</strain>
    </source>
</reference>
<dbReference type="GO" id="GO:0005886">
    <property type="term" value="C:plasma membrane"/>
    <property type="evidence" value="ECO:0007669"/>
    <property type="project" value="TreeGrafter"/>
</dbReference>
<feature type="region of interest" description="Disordered" evidence="5">
    <location>
        <begin position="564"/>
        <end position="589"/>
    </location>
</feature>
<dbReference type="InterPro" id="IPR020846">
    <property type="entry name" value="MFS_dom"/>
</dbReference>
<dbReference type="PRINTS" id="PR01036">
    <property type="entry name" value="TCRTETB"/>
</dbReference>
<reference evidence="8" key="2">
    <citation type="submission" date="2023-05" db="EMBL/GenBank/DDBJ databases">
        <authorList>
            <consortium name="Lawrence Berkeley National Laboratory"/>
            <person name="Steindorff A."/>
            <person name="Hensen N."/>
            <person name="Bonometti L."/>
            <person name="Westerberg I."/>
            <person name="Brannstrom I.O."/>
            <person name="Guillou S."/>
            <person name="Cros-Aarteil S."/>
            <person name="Calhoun S."/>
            <person name="Haridas S."/>
            <person name="Kuo A."/>
            <person name="Mondo S."/>
            <person name="Pangilinan J."/>
            <person name="Riley R."/>
            <person name="Labutti K."/>
            <person name="Andreopoulos B."/>
            <person name="Lipzen A."/>
            <person name="Chen C."/>
            <person name="Yanf M."/>
            <person name="Daum C."/>
            <person name="Ng V."/>
            <person name="Clum A."/>
            <person name="Ohm R."/>
            <person name="Martin F."/>
            <person name="Silar P."/>
            <person name="Natvig D."/>
            <person name="Lalanne C."/>
            <person name="Gautier V."/>
            <person name="Ament-Velasquez S.L."/>
            <person name="Kruys A."/>
            <person name="Hutchinson M.I."/>
            <person name="Powell A.J."/>
            <person name="Barry K."/>
            <person name="Miller A.N."/>
            <person name="Grigoriev I.V."/>
            <person name="Debuchy R."/>
            <person name="Gladieux P."/>
            <person name="Thoren M.H."/>
            <person name="Johannesson H."/>
        </authorList>
    </citation>
    <scope>NUCLEOTIDE SEQUENCE</scope>
    <source>
        <strain evidence="8">CBS 508.74</strain>
    </source>
</reference>
<organism evidence="8 9">
    <name type="scientific">Canariomyces notabilis</name>
    <dbReference type="NCBI Taxonomy" id="2074819"/>
    <lineage>
        <taxon>Eukaryota</taxon>
        <taxon>Fungi</taxon>
        <taxon>Dikarya</taxon>
        <taxon>Ascomycota</taxon>
        <taxon>Pezizomycotina</taxon>
        <taxon>Sordariomycetes</taxon>
        <taxon>Sordariomycetidae</taxon>
        <taxon>Sordariales</taxon>
        <taxon>Chaetomiaceae</taxon>
        <taxon>Canariomyces</taxon>
    </lineage>
</organism>
<feature type="transmembrane region" description="Helical" evidence="6">
    <location>
        <begin position="534"/>
        <end position="552"/>
    </location>
</feature>
<keyword evidence="3 6" id="KW-1133">Transmembrane helix</keyword>
<accession>A0AAN6TLX7</accession>
<feature type="transmembrane region" description="Helical" evidence="6">
    <location>
        <begin position="255"/>
        <end position="274"/>
    </location>
</feature>
<dbReference type="InterPro" id="IPR036259">
    <property type="entry name" value="MFS_trans_sf"/>
</dbReference>
<evidence type="ECO:0000313" key="9">
    <source>
        <dbReference type="Proteomes" id="UP001302812"/>
    </source>
</evidence>
<keyword evidence="2 6" id="KW-0812">Transmembrane</keyword>
<feature type="transmembrane region" description="Helical" evidence="6">
    <location>
        <begin position="92"/>
        <end position="109"/>
    </location>
</feature>
<comment type="caution">
    <text evidence="8">The sequence shown here is derived from an EMBL/GenBank/DDBJ whole genome shotgun (WGS) entry which is preliminary data.</text>
</comment>
<sequence>MIGGTNLEKTVQPAADVSDAPNTSEKDIPPPHARDEAVGANDQAEYMKGWRLYMLTAGIWIALFLSTLETTIVSTSLVSIADSLSGFEDRNWVVAAYFLTYTGFLVIYAKLASIFGSKTMFLLALTFFTVFSIGCGSASTMNQLIILRAFQGIGGSGIYSMVLVLAPQLVPVTEYGKYIGIISSVFAIASFTGPLLGGAIASNTTWRWVFLLNGPPGFLALVIIAIFLPASKVDSSSMWGARLQAKFSRRTMRRVDILGAVSLLAASVLLVFALESGGTRYPWSSGAVISTLVMSGLSWITFTVWEIYLERAQSVSEPIFPMGLLRNRQLASMTFATFMIGFPFVAILFIIPQHSQAVYGLSPVQASLSVLPLLLTSPVATAASGILTSTFNVPPSYLILIGSVIQVVAVGLAITIPLTGDAIPAKQYGFEALMGVGFGLTLSTVLTLSQLLVSKEHAGVVMGALTQIRVLGGTVALAICSAILSNHVRDSLAGVLTPAEFQEIAEALGAINKLGPERLARVKLAFAEGYRRQFQLLTVFSGVALLAALFLISRHPVNVRDVAKEREGNSSMTAAGPNLGARGEAPDTA</sequence>
<keyword evidence="9" id="KW-1185">Reference proteome</keyword>